<dbReference type="Proteomes" id="UP000315439">
    <property type="component" value="Unassembled WGS sequence"/>
</dbReference>
<evidence type="ECO:0000313" key="1">
    <source>
        <dbReference type="EMBL" id="TQV87253.1"/>
    </source>
</evidence>
<evidence type="ECO:0000313" key="2">
    <source>
        <dbReference type="Proteomes" id="UP000315439"/>
    </source>
</evidence>
<keyword evidence="2" id="KW-1185">Reference proteome</keyword>
<organism evidence="1 2">
    <name type="scientific">Aliikangiella coralliicola</name>
    <dbReference type="NCBI Taxonomy" id="2592383"/>
    <lineage>
        <taxon>Bacteria</taxon>
        <taxon>Pseudomonadati</taxon>
        <taxon>Pseudomonadota</taxon>
        <taxon>Gammaproteobacteria</taxon>
        <taxon>Oceanospirillales</taxon>
        <taxon>Pleioneaceae</taxon>
        <taxon>Aliikangiella</taxon>
    </lineage>
</organism>
<name>A0A545UCU8_9GAMM</name>
<accession>A0A545UCU8</accession>
<proteinExistence type="predicted"/>
<dbReference type="AlphaFoldDB" id="A0A545UCU8"/>
<gene>
    <name evidence="1" type="ORF">FLL46_12425</name>
</gene>
<protein>
    <submittedName>
        <fullName evidence="1">Uncharacterized protein</fullName>
    </submittedName>
</protein>
<comment type="caution">
    <text evidence="1">The sequence shown here is derived from an EMBL/GenBank/DDBJ whole genome shotgun (WGS) entry which is preliminary data.</text>
</comment>
<reference evidence="1 2" key="1">
    <citation type="submission" date="2019-07" db="EMBL/GenBank/DDBJ databases">
        <title>Draft genome for Aliikangiella sp. M105.</title>
        <authorList>
            <person name="Wang G."/>
        </authorList>
    </citation>
    <scope>NUCLEOTIDE SEQUENCE [LARGE SCALE GENOMIC DNA]</scope>
    <source>
        <strain evidence="1 2">M105</strain>
    </source>
</reference>
<dbReference type="RefSeq" id="WP_142893844.1">
    <property type="nucleotide sequence ID" value="NZ_ML660164.1"/>
</dbReference>
<dbReference type="EMBL" id="VIKS01000008">
    <property type="protein sequence ID" value="TQV87253.1"/>
    <property type="molecule type" value="Genomic_DNA"/>
</dbReference>
<sequence length="159" mass="18174">MDTQPELRQGRYQVSLIGINSRYEPPLQFGLSYPDRNNPYADIVTSWGRNSQSPRQQEEQVNVPLAKRTQTFLSYQVSPELAEQLRGFRLQGNTGRQQGSTSHRITISTHRTTHSAYNHKAAHMPRLQPNIREQQRESIVTSFGSPGDPVNRRMMVAGR</sequence>